<dbReference type="EMBL" id="JBHRXP010000001">
    <property type="protein sequence ID" value="MFC3579107.1"/>
    <property type="molecule type" value="Genomic_DNA"/>
</dbReference>
<dbReference type="SUPFAM" id="SSF51306">
    <property type="entry name" value="LexA/Signal peptidase"/>
    <property type="match status" value="1"/>
</dbReference>
<keyword evidence="1" id="KW-0805">Transcription regulation</keyword>
<dbReference type="InterPro" id="IPR001387">
    <property type="entry name" value="Cro/C1-type_HTH"/>
</dbReference>
<evidence type="ECO:0000256" key="2">
    <source>
        <dbReference type="ARBA" id="ARBA00023125"/>
    </source>
</evidence>
<keyword evidence="3" id="KW-0804">Transcription</keyword>
<feature type="domain" description="HTH cro/C1-type" evidence="4">
    <location>
        <begin position="3"/>
        <end position="58"/>
    </location>
</feature>
<evidence type="ECO:0000256" key="3">
    <source>
        <dbReference type="ARBA" id="ARBA00023163"/>
    </source>
</evidence>
<proteinExistence type="predicted"/>
<evidence type="ECO:0000313" key="5">
    <source>
        <dbReference type="EMBL" id="MFC3579107.1"/>
    </source>
</evidence>
<accession>A0ABV7SQ82</accession>
<protein>
    <submittedName>
        <fullName evidence="5">S24 family peptidase</fullName>
    </submittedName>
</protein>
<organism evidence="5 6">
    <name type="scientific">Sphingomonas hylomeconis</name>
    <dbReference type="NCBI Taxonomy" id="1395958"/>
    <lineage>
        <taxon>Bacteria</taxon>
        <taxon>Pseudomonadati</taxon>
        <taxon>Pseudomonadota</taxon>
        <taxon>Alphaproteobacteria</taxon>
        <taxon>Sphingomonadales</taxon>
        <taxon>Sphingomonadaceae</taxon>
        <taxon>Sphingomonas</taxon>
    </lineage>
</organism>
<dbReference type="InterPro" id="IPR010982">
    <property type="entry name" value="Lambda_DNA-bd_dom_sf"/>
</dbReference>
<reference evidence="6" key="1">
    <citation type="journal article" date="2019" name="Int. J. Syst. Evol. Microbiol.">
        <title>The Global Catalogue of Microorganisms (GCM) 10K type strain sequencing project: providing services to taxonomists for standard genome sequencing and annotation.</title>
        <authorList>
            <consortium name="The Broad Institute Genomics Platform"/>
            <consortium name="The Broad Institute Genome Sequencing Center for Infectious Disease"/>
            <person name="Wu L."/>
            <person name="Ma J."/>
        </authorList>
    </citation>
    <scope>NUCLEOTIDE SEQUENCE [LARGE SCALE GENOMIC DNA]</scope>
    <source>
        <strain evidence="6">KCTC 42739</strain>
    </source>
</reference>
<keyword evidence="6" id="KW-1185">Reference proteome</keyword>
<dbReference type="Gene3D" id="2.10.109.10">
    <property type="entry name" value="Umud Fragment, subunit A"/>
    <property type="match status" value="1"/>
</dbReference>
<evidence type="ECO:0000313" key="6">
    <source>
        <dbReference type="Proteomes" id="UP001595713"/>
    </source>
</evidence>
<dbReference type="Pfam" id="PF00717">
    <property type="entry name" value="Peptidase_S24"/>
    <property type="match status" value="1"/>
</dbReference>
<dbReference type="InterPro" id="IPR039418">
    <property type="entry name" value="LexA-like"/>
</dbReference>
<dbReference type="PANTHER" id="PTHR40661">
    <property type="match status" value="1"/>
</dbReference>
<evidence type="ECO:0000256" key="1">
    <source>
        <dbReference type="ARBA" id="ARBA00023015"/>
    </source>
</evidence>
<dbReference type="InterPro" id="IPR036286">
    <property type="entry name" value="LexA/Signal_pep-like_sf"/>
</dbReference>
<gene>
    <name evidence="5" type="ORF">ACFONA_02930</name>
</gene>
<name>A0ABV7SQ82_9SPHN</name>
<dbReference type="SUPFAM" id="SSF47413">
    <property type="entry name" value="lambda repressor-like DNA-binding domains"/>
    <property type="match status" value="1"/>
</dbReference>
<dbReference type="InterPro" id="IPR015927">
    <property type="entry name" value="Peptidase_S24_S26A/B/C"/>
</dbReference>
<dbReference type="SMART" id="SM00530">
    <property type="entry name" value="HTH_XRE"/>
    <property type="match status" value="1"/>
</dbReference>
<sequence length="216" mass="24047">MDWLKARKKELKITDDVLAEALGVERSVANKVANGKVVMNVRRADAVAALLHVTRDEMLYRAGLASEVPAPTSNPAVDDDDLAMVEIQHIDMAYGMGTTFAVDYPEIDVLRFPKVWIESITHSPPATLTWTRGKGDSMEPTIRDGDLVLLDRSQRTLTERDAMWAFTIGEEAAIKRLRRQGDSCEIFSDNASVPPDRQLLRDINIVGRVVFVGARK</sequence>
<keyword evidence="2" id="KW-0238">DNA-binding</keyword>
<dbReference type="CDD" id="cd06529">
    <property type="entry name" value="S24_LexA-like"/>
    <property type="match status" value="1"/>
</dbReference>
<dbReference type="PANTHER" id="PTHR40661:SF3">
    <property type="entry name" value="FELS-1 PROPHAGE TRANSCRIPTIONAL REGULATOR"/>
    <property type="match status" value="1"/>
</dbReference>
<dbReference type="Proteomes" id="UP001595713">
    <property type="component" value="Unassembled WGS sequence"/>
</dbReference>
<dbReference type="Gene3D" id="1.10.260.40">
    <property type="entry name" value="lambda repressor-like DNA-binding domains"/>
    <property type="match status" value="1"/>
</dbReference>
<dbReference type="CDD" id="cd00093">
    <property type="entry name" value="HTH_XRE"/>
    <property type="match status" value="1"/>
</dbReference>
<comment type="caution">
    <text evidence="5">The sequence shown here is derived from an EMBL/GenBank/DDBJ whole genome shotgun (WGS) entry which is preliminary data.</text>
</comment>
<evidence type="ECO:0000259" key="4">
    <source>
        <dbReference type="SMART" id="SM00530"/>
    </source>
</evidence>